<organism evidence="1">
    <name type="scientific">Anguilla anguilla</name>
    <name type="common">European freshwater eel</name>
    <name type="synonym">Muraena anguilla</name>
    <dbReference type="NCBI Taxonomy" id="7936"/>
    <lineage>
        <taxon>Eukaryota</taxon>
        <taxon>Metazoa</taxon>
        <taxon>Chordata</taxon>
        <taxon>Craniata</taxon>
        <taxon>Vertebrata</taxon>
        <taxon>Euteleostomi</taxon>
        <taxon>Actinopterygii</taxon>
        <taxon>Neopterygii</taxon>
        <taxon>Teleostei</taxon>
        <taxon>Anguilliformes</taxon>
        <taxon>Anguillidae</taxon>
        <taxon>Anguilla</taxon>
    </lineage>
</organism>
<evidence type="ECO:0000313" key="1">
    <source>
        <dbReference type="EMBL" id="JAH59666.1"/>
    </source>
</evidence>
<dbReference type="AlphaFoldDB" id="A0A0E9U1H3"/>
<name>A0A0E9U1H3_ANGAN</name>
<dbReference type="EMBL" id="GBXM01048911">
    <property type="protein sequence ID" value="JAH59666.1"/>
    <property type="molecule type" value="Transcribed_RNA"/>
</dbReference>
<reference evidence="1" key="2">
    <citation type="journal article" date="2015" name="Fish Shellfish Immunol.">
        <title>Early steps in the European eel (Anguilla anguilla)-Vibrio vulnificus interaction in the gills: Role of the RtxA13 toxin.</title>
        <authorList>
            <person name="Callol A."/>
            <person name="Pajuelo D."/>
            <person name="Ebbesson L."/>
            <person name="Teles M."/>
            <person name="MacKenzie S."/>
            <person name="Amaro C."/>
        </authorList>
    </citation>
    <scope>NUCLEOTIDE SEQUENCE</scope>
</reference>
<protein>
    <submittedName>
        <fullName evidence="1">Uncharacterized protein</fullName>
    </submittedName>
</protein>
<reference evidence="1" key="1">
    <citation type="submission" date="2014-11" db="EMBL/GenBank/DDBJ databases">
        <authorList>
            <person name="Amaro Gonzalez C."/>
        </authorList>
    </citation>
    <scope>NUCLEOTIDE SEQUENCE</scope>
</reference>
<sequence>MEKQVHVSSTLHSIDAGVSWNSLAVSVLGWKPAEDFFKDHNGGITSLYKHTH</sequence>
<accession>A0A0E9U1H3</accession>
<proteinExistence type="predicted"/>